<keyword evidence="3" id="KW-1185">Reference proteome</keyword>
<name>A0ABQ2VMB4_9ACTN</name>
<dbReference type="EMBL" id="BMRP01000061">
    <property type="protein sequence ID" value="GGU98957.1"/>
    <property type="molecule type" value="Genomic_DNA"/>
</dbReference>
<organism evidence="2 3">
    <name type="scientific">Streptomyces albospinus</name>
    <dbReference type="NCBI Taxonomy" id="285515"/>
    <lineage>
        <taxon>Bacteria</taxon>
        <taxon>Bacillati</taxon>
        <taxon>Actinomycetota</taxon>
        <taxon>Actinomycetes</taxon>
        <taxon>Kitasatosporales</taxon>
        <taxon>Streptomycetaceae</taxon>
        <taxon>Streptomyces</taxon>
    </lineage>
</organism>
<sequence length="182" mass="19867">MNASRPSPTHPEALLVDCLATVRAQEYRNVFDELLGGAARLDMLRRLERGSVAPHATAAMHTVRFAAAILWPTVPNTRHPTSETTPSACSSSPPTGARRLWNPATSLPGRREATMSETKMMYAHLKRLDTPGAEFHAARRFCTRCRGCASTRNSRSSLPVVLAVLSWSAHVARIGLRGPGRD</sequence>
<evidence type="ECO:0000313" key="3">
    <source>
        <dbReference type="Proteomes" id="UP000654471"/>
    </source>
</evidence>
<feature type="region of interest" description="Disordered" evidence="1">
    <location>
        <begin position="78"/>
        <end position="99"/>
    </location>
</feature>
<reference evidence="3" key="1">
    <citation type="journal article" date="2019" name="Int. J. Syst. Evol. Microbiol.">
        <title>The Global Catalogue of Microorganisms (GCM) 10K type strain sequencing project: providing services to taxonomists for standard genome sequencing and annotation.</title>
        <authorList>
            <consortium name="The Broad Institute Genomics Platform"/>
            <consortium name="The Broad Institute Genome Sequencing Center for Infectious Disease"/>
            <person name="Wu L."/>
            <person name="Ma J."/>
        </authorList>
    </citation>
    <scope>NUCLEOTIDE SEQUENCE [LARGE SCALE GENOMIC DNA]</scope>
    <source>
        <strain evidence="3">JCM 3399</strain>
    </source>
</reference>
<dbReference type="Proteomes" id="UP000654471">
    <property type="component" value="Unassembled WGS sequence"/>
</dbReference>
<gene>
    <name evidence="2" type="ORF">GCM10010211_77900</name>
</gene>
<evidence type="ECO:0000313" key="2">
    <source>
        <dbReference type="EMBL" id="GGU98957.1"/>
    </source>
</evidence>
<protein>
    <submittedName>
        <fullName evidence="2">Uncharacterized protein</fullName>
    </submittedName>
</protein>
<accession>A0ABQ2VMB4</accession>
<proteinExistence type="predicted"/>
<feature type="compositionally biased region" description="Low complexity" evidence="1">
    <location>
        <begin position="82"/>
        <end position="95"/>
    </location>
</feature>
<evidence type="ECO:0000256" key="1">
    <source>
        <dbReference type="SAM" id="MobiDB-lite"/>
    </source>
</evidence>
<comment type="caution">
    <text evidence="2">The sequence shown here is derived from an EMBL/GenBank/DDBJ whole genome shotgun (WGS) entry which is preliminary data.</text>
</comment>